<dbReference type="AlphaFoldDB" id="A0A0E9QUL0"/>
<protein>
    <submittedName>
        <fullName evidence="1">Uncharacterized protein</fullName>
    </submittedName>
</protein>
<evidence type="ECO:0000313" key="1">
    <source>
        <dbReference type="EMBL" id="JAH19763.1"/>
    </source>
</evidence>
<organism evidence="1">
    <name type="scientific">Anguilla anguilla</name>
    <name type="common">European freshwater eel</name>
    <name type="synonym">Muraena anguilla</name>
    <dbReference type="NCBI Taxonomy" id="7936"/>
    <lineage>
        <taxon>Eukaryota</taxon>
        <taxon>Metazoa</taxon>
        <taxon>Chordata</taxon>
        <taxon>Craniata</taxon>
        <taxon>Vertebrata</taxon>
        <taxon>Euteleostomi</taxon>
        <taxon>Actinopterygii</taxon>
        <taxon>Neopterygii</taxon>
        <taxon>Teleostei</taxon>
        <taxon>Anguilliformes</taxon>
        <taxon>Anguillidae</taxon>
        <taxon>Anguilla</taxon>
    </lineage>
</organism>
<accession>A0A0E9QUL0</accession>
<sequence>MDGCTECRNISAIAVCNHRALVQAGWINAWHT</sequence>
<dbReference type="EMBL" id="GBXM01088814">
    <property type="protein sequence ID" value="JAH19763.1"/>
    <property type="molecule type" value="Transcribed_RNA"/>
</dbReference>
<proteinExistence type="predicted"/>
<reference evidence="1" key="2">
    <citation type="journal article" date="2015" name="Fish Shellfish Immunol.">
        <title>Early steps in the European eel (Anguilla anguilla)-Vibrio vulnificus interaction in the gills: Role of the RtxA13 toxin.</title>
        <authorList>
            <person name="Callol A."/>
            <person name="Pajuelo D."/>
            <person name="Ebbesson L."/>
            <person name="Teles M."/>
            <person name="MacKenzie S."/>
            <person name="Amaro C."/>
        </authorList>
    </citation>
    <scope>NUCLEOTIDE SEQUENCE</scope>
</reference>
<reference evidence="1" key="1">
    <citation type="submission" date="2014-11" db="EMBL/GenBank/DDBJ databases">
        <authorList>
            <person name="Amaro Gonzalez C."/>
        </authorList>
    </citation>
    <scope>NUCLEOTIDE SEQUENCE</scope>
</reference>
<name>A0A0E9QUL0_ANGAN</name>